<comment type="caution">
    <text evidence="1">The sequence shown here is derived from an EMBL/GenBank/DDBJ whole genome shotgun (WGS) entry which is preliminary data.</text>
</comment>
<organism evidence="1 2">
    <name type="scientific">Naganishia adeliensis</name>
    <dbReference type="NCBI Taxonomy" id="92952"/>
    <lineage>
        <taxon>Eukaryota</taxon>
        <taxon>Fungi</taxon>
        <taxon>Dikarya</taxon>
        <taxon>Basidiomycota</taxon>
        <taxon>Agaricomycotina</taxon>
        <taxon>Tremellomycetes</taxon>
        <taxon>Filobasidiales</taxon>
        <taxon>Filobasidiaceae</taxon>
        <taxon>Naganishia</taxon>
    </lineage>
</organism>
<sequence>MAPPNPFGNGLPLGHPSLPANPYGHQPQQPGQPQQAQPQMLQYLQMQMAMQQQLMQSQAYGYGGYYNPQMMMRQNLFQPVSYQPIQNEQGYTYSSSYLEQQQQQQQQAQSQTPATSTLSPTTTPSQPSPSARPAKKPRTQPTAPTNGAGGAWRNCVQDGCAFGGSEKDVALHEQDRHLIYKKRAVERSEEEEAALKKAGPAPPIPGTAIRLETEEDIAKWIAQRRARWPTAARVEEREKERQEKIARGEIDPNASGRGRRGRGGRTGTRGGRGRGGSEAGTSARTRDAGYQQRSQPPANDTVQKEVKQEESSSGSDSGDSSDSDSDEEGDAKPDGSAPGPTEQEAMKMVQSPPSTKKERGICKFFAKTGRCRNGARCHFLHELLENPINQTLSNISQALQFLVDNNFLDGVELNPGEYEEAQTQGAAGNRKLVQMLETDQKPPGDDVPTSVVDLVEGVKMEGLMHVDNEPHEGVETPNAEPLKPDSVPTLAAASPDAVMTEELEQVDGKQHEGIEATSTESSKPDAAVVPP</sequence>
<evidence type="ECO:0000313" key="2">
    <source>
        <dbReference type="Proteomes" id="UP001230649"/>
    </source>
</evidence>
<keyword evidence="2" id="KW-1185">Reference proteome</keyword>
<accession>A0ACC2WKB0</accession>
<dbReference type="EMBL" id="JASBWS010000017">
    <property type="protein sequence ID" value="KAJ9111861.1"/>
    <property type="molecule type" value="Genomic_DNA"/>
</dbReference>
<evidence type="ECO:0000313" key="1">
    <source>
        <dbReference type="EMBL" id="KAJ9111861.1"/>
    </source>
</evidence>
<name>A0ACC2WKB0_9TREE</name>
<dbReference type="Proteomes" id="UP001230649">
    <property type="component" value="Unassembled WGS sequence"/>
</dbReference>
<gene>
    <name evidence="1" type="ORF">QFC20_002448</name>
</gene>
<reference evidence="1" key="1">
    <citation type="submission" date="2023-04" db="EMBL/GenBank/DDBJ databases">
        <title>Draft Genome sequencing of Naganishia species isolated from polar environments using Oxford Nanopore Technology.</title>
        <authorList>
            <person name="Leo P."/>
            <person name="Venkateswaran K."/>
        </authorList>
    </citation>
    <scope>NUCLEOTIDE SEQUENCE</scope>
    <source>
        <strain evidence="1">MNA-CCFEE 5262</strain>
    </source>
</reference>
<proteinExistence type="predicted"/>
<protein>
    <submittedName>
        <fullName evidence="1">Uncharacterized protein</fullName>
    </submittedName>
</protein>